<organism evidence="2">
    <name type="scientific">Lentimicrobium saccharophilum</name>
    <dbReference type="NCBI Taxonomy" id="1678841"/>
    <lineage>
        <taxon>Bacteria</taxon>
        <taxon>Pseudomonadati</taxon>
        <taxon>Bacteroidota</taxon>
        <taxon>Bacteroidia</taxon>
        <taxon>Bacteroidales</taxon>
        <taxon>Lentimicrobiaceae</taxon>
        <taxon>Lentimicrobium</taxon>
    </lineage>
</organism>
<sequence length="221" mass="25882">MDIFDIPASARVGKVIPKNAFESYSNVKQKKLLTNLVARISWLYKLSPQTLNLKADEIKEIQIFKVELKIKEEIPLLLELIDKAIPYNIIFIIEKDTEIYLSTSVKHPHPLNENNSVIDWRFRTDWFQSNENKYSLNLKRNLDAVYHDFCNQLSGAPKMANKSLRDLVEYKQQLYTLEKEIEKLKASIANCKQFNRKVELNLRLNSVRDQLESLIKSPIMK</sequence>
<dbReference type="EMBL" id="DF968182">
    <property type="protein sequence ID" value="GAP43957.1"/>
    <property type="molecule type" value="Genomic_DNA"/>
</dbReference>
<protein>
    <recommendedName>
        <fullName evidence="4">DUF4391 domain-containing protein</fullName>
    </recommendedName>
</protein>
<dbReference type="InterPro" id="IPR025503">
    <property type="entry name" value="DUF4391"/>
</dbReference>
<evidence type="ECO:0008006" key="4">
    <source>
        <dbReference type="Google" id="ProtNLM"/>
    </source>
</evidence>
<dbReference type="STRING" id="1678841.TBC1_112116"/>
<evidence type="ECO:0000256" key="1">
    <source>
        <dbReference type="SAM" id="Coils"/>
    </source>
</evidence>
<proteinExistence type="predicted"/>
<name>A0A0S7BSR7_9BACT</name>
<dbReference type="Proteomes" id="UP000053091">
    <property type="component" value="Unassembled WGS sequence"/>
</dbReference>
<evidence type="ECO:0000313" key="3">
    <source>
        <dbReference type="Proteomes" id="UP000053091"/>
    </source>
</evidence>
<dbReference type="RefSeq" id="WP_062041946.1">
    <property type="nucleotide sequence ID" value="NZ_DF968182.1"/>
</dbReference>
<dbReference type="Pfam" id="PF14335">
    <property type="entry name" value="DUF4391"/>
    <property type="match status" value="1"/>
</dbReference>
<keyword evidence="1" id="KW-0175">Coiled coil</keyword>
<gene>
    <name evidence="2" type="ORF">TBC1_112116</name>
</gene>
<evidence type="ECO:0000313" key="2">
    <source>
        <dbReference type="EMBL" id="GAP43957.1"/>
    </source>
</evidence>
<dbReference type="OrthoDB" id="9805811at2"/>
<feature type="coiled-coil region" evidence="1">
    <location>
        <begin position="167"/>
        <end position="217"/>
    </location>
</feature>
<dbReference type="AlphaFoldDB" id="A0A0S7BSR7"/>
<keyword evidence="3" id="KW-1185">Reference proteome</keyword>
<accession>A0A0S7BSR7</accession>
<reference evidence="2" key="1">
    <citation type="journal article" date="2015" name="Genome Announc.">
        <title>Draft Genome Sequence of Bacteroidales Strain TBC1, a Novel Isolate from a Methanogenic Wastewater Treatment System.</title>
        <authorList>
            <person name="Tourlousse D.M."/>
            <person name="Matsuura N."/>
            <person name="Sun L."/>
            <person name="Toyonaga M."/>
            <person name="Kuroda K."/>
            <person name="Ohashi A."/>
            <person name="Cruz R."/>
            <person name="Yamaguchi T."/>
            <person name="Sekiguchi Y."/>
        </authorList>
    </citation>
    <scope>NUCLEOTIDE SEQUENCE [LARGE SCALE GENOMIC DNA]</scope>
    <source>
        <strain evidence="2">TBC1</strain>
    </source>
</reference>